<dbReference type="AlphaFoldDB" id="A0A8B8G5G9"/>
<dbReference type="InterPro" id="IPR003598">
    <property type="entry name" value="Ig_sub2"/>
</dbReference>
<dbReference type="InterPro" id="IPR007110">
    <property type="entry name" value="Ig-like_dom"/>
</dbReference>
<evidence type="ECO:0000313" key="9">
    <source>
        <dbReference type="RefSeq" id="XP_025418484.1"/>
    </source>
</evidence>
<feature type="domain" description="Ig-like" evidence="6">
    <location>
        <begin position="345"/>
        <end position="432"/>
    </location>
</feature>
<evidence type="ECO:0000256" key="5">
    <source>
        <dbReference type="SAM" id="SignalP"/>
    </source>
</evidence>
<keyword evidence="2" id="KW-1015">Disulfide bond</keyword>
<evidence type="ECO:0000256" key="1">
    <source>
        <dbReference type="ARBA" id="ARBA00022737"/>
    </source>
</evidence>
<dbReference type="FunFam" id="2.60.40.10:FF:000032">
    <property type="entry name" value="palladin isoform X1"/>
    <property type="match status" value="1"/>
</dbReference>
<dbReference type="PANTHER" id="PTHR44170:SF59">
    <property type="entry name" value="PROTOGENIN-LIKE"/>
    <property type="match status" value="1"/>
</dbReference>
<dbReference type="SUPFAM" id="SSF48726">
    <property type="entry name" value="Immunoglobulin"/>
    <property type="match status" value="4"/>
</dbReference>
<dbReference type="CDD" id="cd00063">
    <property type="entry name" value="FN3"/>
    <property type="match status" value="4"/>
</dbReference>
<evidence type="ECO:0000259" key="6">
    <source>
        <dbReference type="PROSITE" id="PS50835"/>
    </source>
</evidence>
<dbReference type="Proteomes" id="UP000694846">
    <property type="component" value="Unplaced"/>
</dbReference>
<evidence type="ECO:0000313" key="8">
    <source>
        <dbReference type="Proteomes" id="UP000694846"/>
    </source>
</evidence>
<evidence type="ECO:0000256" key="4">
    <source>
        <dbReference type="SAM" id="Phobius"/>
    </source>
</evidence>
<dbReference type="PANTHER" id="PTHR44170">
    <property type="entry name" value="PROTEIN SIDEKICK"/>
    <property type="match status" value="1"/>
</dbReference>
<keyword evidence="3" id="KW-0393">Immunoglobulin domain</keyword>
<dbReference type="Pfam" id="PF13895">
    <property type="entry name" value="Ig_2"/>
    <property type="match status" value="1"/>
</dbReference>
<proteinExistence type="predicted"/>
<dbReference type="InterPro" id="IPR036116">
    <property type="entry name" value="FN3_sf"/>
</dbReference>
<dbReference type="Pfam" id="PF00041">
    <property type="entry name" value="fn3"/>
    <property type="match status" value="4"/>
</dbReference>
<reference evidence="9" key="1">
    <citation type="submission" date="2025-08" db="UniProtKB">
        <authorList>
            <consortium name="RefSeq"/>
        </authorList>
    </citation>
    <scope>IDENTIFICATION</scope>
    <source>
        <tissue evidence="9">Whole body</tissue>
    </source>
</reference>
<dbReference type="GO" id="GO:0009653">
    <property type="term" value="P:anatomical structure morphogenesis"/>
    <property type="evidence" value="ECO:0007669"/>
    <property type="project" value="UniProtKB-ARBA"/>
</dbReference>
<dbReference type="InterPro" id="IPR013783">
    <property type="entry name" value="Ig-like_fold"/>
</dbReference>
<dbReference type="GO" id="GO:0016020">
    <property type="term" value="C:membrane"/>
    <property type="evidence" value="ECO:0007669"/>
    <property type="project" value="UniProtKB-SubCell"/>
</dbReference>
<feature type="domain" description="Fibronectin type-III" evidence="7">
    <location>
        <begin position="861"/>
        <end position="961"/>
    </location>
</feature>
<feature type="domain" description="Fibronectin type-III" evidence="7">
    <location>
        <begin position="481"/>
        <end position="568"/>
    </location>
</feature>
<feature type="domain" description="Ig-like" evidence="6">
    <location>
        <begin position="36"/>
        <end position="127"/>
    </location>
</feature>
<dbReference type="SUPFAM" id="SSF49265">
    <property type="entry name" value="Fibronectin type III"/>
    <property type="match status" value="2"/>
</dbReference>
<dbReference type="InterPro" id="IPR013098">
    <property type="entry name" value="Ig_I-set"/>
</dbReference>
<feature type="transmembrane region" description="Helical" evidence="4">
    <location>
        <begin position="983"/>
        <end position="1006"/>
    </location>
</feature>
<dbReference type="GeneID" id="112689152"/>
<dbReference type="RefSeq" id="XP_025418484.1">
    <property type="nucleotide sequence ID" value="XM_025562699.1"/>
</dbReference>
<keyword evidence="8" id="KW-1185">Reference proteome</keyword>
<keyword evidence="5" id="KW-0732">Signal</keyword>
<gene>
    <name evidence="9" type="primary">LOC112689152</name>
</gene>
<dbReference type="OrthoDB" id="438268at2759"/>
<feature type="signal peptide" evidence="5">
    <location>
        <begin position="1"/>
        <end position="24"/>
    </location>
</feature>
<feature type="domain" description="Fibronectin type-III" evidence="7">
    <location>
        <begin position="572"/>
        <end position="667"/>
    </location>
</feature>
<evidence type="ECO:0000256" key="3">
    <source>
        <dbReference type="ARBA" id="ARBA00023319"/>
    </source>
</evidence>
<dbReference type="InterPro" id="IPR003599">
    <property type="entry name" value="Ig_sub"/>
</dbReference>
<accession>A0A8B8G5G9</accession>
<feature type="domain" description="Fibronectin type-III" evidence="7">
    <location>
        <begin position="765"/>
        <end position="860"/>
    </location>
</feature>
<dbReference type="PROSITE" id="PS50835">
    <property type="entry name" value="IG_LIKE"/>
    <property type="match status" value="4"/>
</dbReference>
<dbReference type="GO" id="GO:0030154">
    <property type="term" value="P:cell differentiation"/>
    <property type="evidence" value="ECO:0007669"/>
    <property type="project" value="UniProtKB-ARBA"/>
</dbReference>
<keyword evidence="1" id="KW-0677">Repeat</keyword>
<organism evidence="8 9">
    <name type="scientific">Sipha flava</name>
    <name type="common">yellow sugarcane aphid</name>
    <dbReference type="NCBI Taxonomy" id="143950"/>
    <lineage>
        <taxon>Eukaryota</taxon>
        <taxon>Metazoa</taxon>
        <taxon>Ecdysozoa</taxon>
        <taxon>Arthropoda</taxon>
        <taxon>Hexapoda</taxon>
        <taxon>Insecta</taxon>
        <taxon>Pterygota</taxon>
        <taxon>Neoptera</taxon>
        <taxon>Paraneoptera</taxon>
        <taxon>Hemiptera</taxon>
        <taxon>Sternorrhyncha</taxon>
        <taxon>Aphidomorpha</taxon>
        <taxon>Aphidoidea</taxon>
        <taxon>Aphididae</taxon>
        <taxon>Sipha</taxon>
    </lineage>
</organism>
<feature type="domain" description="Ig-like" evidence="6">
    <location>
        <begin position="140"/>
        <end position="219"/>
    </location>
</feature>
<dbReference type="Pfam" id="PF07679">
    <property type="entry name" value="I-set"/>
    <property type="match status" value="1"/>
</dbReference>
<protein>
    <submittedName>
        <fullName evidence="9">Protogenin B-like</fullName>
    </submittedName>
</protein>
<evidence type="ECO:0000256" key="2">
    <source>
        <dbReference type="ARBA" id="ARBA00023157"/>
    </source>
</evidence>
<dbReference type="SMART" id="SM00060">
    <property type="entry name" value="FN3"/>
    <property type="match status" value="5"/>
</dbReference>
<name>A0A8B8G5G9_9HEMI</name>
<sequence>MATANACTVVLFLLLLLRISTVDSVLLTDTVDNIVPNSGWIVEPPDIAVAIRDRPYTLQCHSDLPNVTYQWMYNNHILDLVNDSRRKILSNGSLFFNKVLHKKPGDAGSYRCIVQTTYGSIVSKTVTLQIAVLRDFDISPNNVTVSSEASRSVIRLTCHINSTPEATITWLKNDAIVPSSKKFITKVPGVLYIKNVDEKDSGNYRCMAKNYLLNKTRLSDAGYLNVENINAESFGSQSDIQPLSFISPTYLYPNVKYVTAGDNITFECAASGVPSPQLNWSFTTSTGNKQNTKISDVELFVNILSLTNVSSENSGIYTCLAFQPLIRWPDFAHTQTFRLEVMMPPIITIRPETQSMPIVKTIRFKCGADGNPYPNISWYHNGERLKSNGRVKIKEKQFLIVSNTVSKDSGIYQCFASNPYGTTWVGAMFTISPSPFEPAPPTNISCRTLSLSQIQLSWQMSPTDVSNDPPILFRDDSIQLVPSHSSVSSASSSSATVSTDKISRIIRIYTVHYMLTDGGDEVQNITEDHSIIIENLKPYQNYTFYVRVYNGKSGSDESEKVICRTQDKAPQTTLDLTIFPLSPISLSVEWPIINVNLINGAVTQYQILWKLFHSSSNYVQILHENTRHYTITGLKPGGQYEVKVLGIAQNGLPSIDFPWHLVDLPHIDTSLPKPILTFTVGQTIKLSWSVKHVHFDYYKLMYRVTGKTNQSEMLLFTFSPDKNDHIINYTSDLEVYEVLLNCVSNNRQGESVFRTIAVVLDILSPPSQIEAVATSFHSLNLSWVPPDSVDLSSLLFIITYNSVSNYSQNSTTIFTDLGVTSLEISGLRPYSLYEIKISAHDKNNRKSEFSQKIQIRTLQGVPGIVEQIEWHWINNYTVRITWVEPINSNGVITGYYVLYTSELHVPPTSWQQLNVSQHKHSLDLSGLSYKTQYFFMVRAATDAGFGPQSGIFSITPLTPFINSPINSKYPDDSPALYMKDEQLLGIVIGCVVGVCCILICATSILLKRQCVKAERIQDPQHNSLNSDMAYCAQNLRPFTVDNVQHEENVPLNDIHYITRHVEGKSRYSNNMSGMALLPLLDQSNVGNNDSTNIHIVENPQCTVDVDGYDVDSLLSESAEGGAGTEESGCSDQLAKSQKCGDFSVIDDGFHENVELNKMLVG</sequence>
<dbReference type="Gene3D" id="2.60.40.10">
    <property type="entry name" value="Immunoglobulins"/>
    <property type="match status" value="8"/>
</dbReference>
<keyword evidence="4" id="KW-0812">Transmembrane</keyword>
<dbReference type="CDD" id="cd00096">
    <property type="entry name" value="Ig"/>
    <property type="match status" value="1"/>
</dbReference>
<dbReference type="SMART" id="SM00408">
    <property type="entry name" value="IGc2"/>
    <property type="match status" value="4"/>
</dbReference>
<dbReference type="SMART" id="SM00409">
    <property type="entry name" value="IG"/>
    <property type="match status" value="4"/>
</dbReference>
<dbReference type="PROSITE" id="PS50853">
    <property type="entry name" value="FN3"/>
    <property type="match status" value="4"/>
</dbReference>
<dbReference type="Pfam" id="PF13927">
    <property type="entry name" value="Ig_3"/>
    <property type="match status" value="2"/>
</dbReference>
<dbReference type="InterPro" id="IPR003961">
    <property type="entry name" value="FN3_dom"/>
</dbReference>
<dbReference type="GO" id="GO:0098609">
    <property type="term" value="P:cell-cell adhesion"/>
    <property type="evidence" value="ECO:0007669"/>
    <property type="project" value="TreeGrafter"/>
</dbReference>
<keyword evidence="4" id="KW-1133">Transmembrane helix</keyword>
<feature type="chain" id="PRO_5034646153" evidence="5">
    <location>
        <begin position="25"/>
        <end position="1161"/>
    </location>
</feature>
<feature type="domain" description="Ig-like" evidence="6">
    <location>
        <begin position="242"/>
        <end position="321"/>
    </location>
</feature>
<evidence type="ECO:0000259" key="7">
    <source>
        <dbReference type="PROSITE" id="PS50853"/>
    </source>
</evidence>
<keyword evidence="4" id="KW-0472">Membrane</keyword>
<dbReference type="InterPro" id="IPR036179">
    <property type="entry name" value="Ig-like_dom_sf"/>
</dbReference>